<dbReference type="OrthoDB" id="4694525at2759"/>
<evidence type="ECO:0000313" key="4">
    <source>
        <dbReference type="Proteomes" id="UP000054047"/>
    </source>
</evidence>
<keyword evidence="4" id="KW-1185">Reference proteome</keyword>
<dbReference type="PANTHER" id="PTHR23422:SF11">
    <property type="entry name" value="DIPEPTIDYL PEPTIDASE 3"/>
    <property type="match status" value="1"/>
</dbReference>
<dbReference type="Proteomes" id="UP000054047">
    <property type="component" value="Unassembled WGS sequence"/>
</dbReference>
<reference evidence="3 4" key="1">
    <citation type="submission" date="2013-12" db="EMBL/GenBank/DDBJ databases">
        <title>Draft genome of the parsitic nematode Ancylostoma duodenale.</title>
        <authorList>
            <person name="Mitreva M."/>
        </authorList>
    </citation>
    <scope>NUCLEOTIDE SEQUENCE [LARGE SCALE GENOMIC DNA]</scope>
    <source>
        <strain evidence="3 4">Zhejiang</strain>
    </source>
</reference>
<dbReference type="InterPro" id="IPR039461">
    <property type="entry name" value="Peptidase_M49"/>
</dbReference>
<accession>A0A0C2BQK6</accession>
<proteinExistence type="predicted"/>
<evidence type="ECO:0000256" key="2">
    <source>
        <dbReference type="ARBA" id="ARBA00022801"/>
    </source>
</evidence>
<name>A0A0C2BQK6_9BILA</name>
<organism evidence="3 4">
    <name type="scientific">Ancylostoma duodenale</name>
    <dbReference type="NCBI Taxonomy" id="51022"/>
    <lineage>
        <taxon>Eukaryota</taxon>
        <taxon>Metazoa</taxon>
        <taxon>Ecdysozoa</taxon>
        <taxon>Nematoda</taxon>
        <taxon>Chromadorea</taxon>
        <taxon>Rhabditida</taxon>
        <taxon>Rhabditina</taxon>
        <taxon>Rhabditomorpha</taxon>
        <taxon>Strongyloidea</taxon>
        <taxon>Ancylostomatidae</taxon>
        <taxon>Ancylostomatinae</taxon>
        <taxon>Ancylostoma</taxon>
    </lineage>
</organism>
<keyword evidence="1" id="KW-0479">Metal-binding</keyword>
<sequence>MGTAAAVDKSLYILPNDSPVCPLDCSDAFKAKALKCGFTNEEWEGFLVYVAGFYYNNGNYRGFGDSKIIPNVTVEKVDALLRSSEAGKSSPLFFSTWEAVKPLACSLESNQLHLGFGNQGVTCYHSENITKEDAVKIDRYFKAKNIESWNTRLFKDSEKKNGKTVYRVKLASSKTVSYFLE</sequence>
<dbReference type="GO" id="GO:0005737">
    <property type="term" value="C:cytoplasm"/>
    <property type="evidence" value="ECO:0007669"/>
    <property type="project" value="TreeGrafter"/>
</dbReference>
<gene>
    <name evidence="3" type="ORF">ANCDUO_23871</name>
</gene>
<dbReference type="GO" id="GO:0046872">
    <property type="term" value="F:metal ion binding"/>
    <property type="evidence" value="ECO:0007669"/>
    <property type="project" value="UniProtKB-KW"/>
</dbReference>
<dbReference type="Pfam" id="PF03571">
    <property type="entry name" value="Peptidase_M49"/>
    <property type="match status" value="1"/>
</dbReference>
<evidence type="ECO:0000256" key="1">
    <source>
        <dbReference type="ARBA" id="ARBA00022723"/>
    </source>
</evidence>
<keyword evidence="2" id="KW-0378">Hydrolase</keyword>
<dbReference type="Gene3D" id="3.30.70.2600">
    <property type="match status" value="1"/>
</dbReference>
<dbReference type="PANTHER" id="PTHR23422">
    <property type="entry name" value="DIPEPTIDYL PEPTIDASE III-RELATED"/>
    <property type="match status" value="1"/>
</dbReference>
<dbReference type="EMBL" id="KN770204">
    <property type="protein sequence ID" value="KIH46078.1"/>
    <property type="molecule type" value="Genomic_DNA"/>
</dbReference>
<dbReference type="AlphaFoldDB" id="A0A0C2BQK6"/>
<protein>
    <submittedName>
        <fullName evidence="3">Uncharacterized protein</fullName>
    </submittedName>
</protein>
<evidence type="ECO:0000313" key="3">
    <source>
        <dbReference type="EMBL" id="KIH46078.1"/>
    </source>
</evidence>
<dbReference type="GO" id="GO:0008239">
    <property type="term" value="F:dipeptidyl-peptidase activity"/>
    <property type="evidence" value="ECO:0007669"/>
    <property type="project" value="TreeGrafter"/>
</dbReference>